<evidence type="ECO:0000313" key="1">
    <source>
        <dbReference type="EMBL" id="OXC78192.1"/>
    </source>
</evidence>
<evidence type="ECO:0000313" key="2">
    <source>
        <dbReference type="Proteomes" id="UP000214720"/>
    </source>
</evidence>
<dbReference type="AlphaFoldDB" id="A0A226X424"/>
<sequence>MCQHDNVQRLRAASNACREKRGCDACRYRELRTRLKCTESPGHLLSPVMSRARLHSRCECQAGVRGIAVAVRGR</sequence>
<protein>
    <submittedName>
        <fullName evidence="1">Uncharacterized protein</fullName>
    </submittedName>
</protein>
<comment type="caution">
    <text evidence="1">The sequence shown here is derived from an EMBL/GenBank/DDBJ whole genome shotgun (WGS) entry which is preliminary data.</text>
</comment>
<gene>
    <name evidence="1" type="ORF">BSU04_12895</name>
</gene>
<name>A0A226X424_CABSO</name>
<dbReference type="Proteomes" id="UP000214720">
    <property type="component" value="Unassembled WGS sequence"/>
</dbReference>
<dbReference type="EMBL" id="MTHB01000073">
    <property type="protein sequence ID" value="OXC78192.1"/>
    <property type="molecule type" value="Genomic_DNA"/>
</dbReference>
<proteinExistence type="predicted"/>
<organism evidence="1 2">
    <name type="scientific">Caballeronia sordidicola</name>
    <name type="common">Burkholderia sordidicola</name>
    <dbReference type="NCBI Taxonomy" id="196367"/>
    <lineage>
        <taxon>Bacteria</taxon>
        <taxon>Pseudomonadati</taxon>
        <taxon>Pseudomonadota</taxon>
        <taxon>Betaproteobacteria</taxon>
        <taxon>Burkholderiales</taxon>
        <taxon>Burkholderiaceae</taxon>
        <taxon>Caballeronia</taxon>
    </lineage>
</organism>
<accession>A0A226X424</accession>
<reference evidence="2" key="1">
    <citation type="submission" date="2017-01" db="EMBL/GenBank/DDBJ databases">
        <title>Genome Analysis of Deinococcus marmoris KOPRI26562.</title>
        <authorList>
            <person name="Kim J.H."/>
            <person name="Oh H.-M."/>
        </authorList>
    </citation>
    <scope>NUCLEOTIDE SEQUENCE [LARGE SCALE GENOMIC DNA]</scope>
    <source>
        <strain evidence="2">PAMC 26633</strain>
    </source>
</reference>